<dbReference type="AlphaFoldDB" id="A0A6M0ILS2"/>
<evidence type="ECO:0000259" key="7">
    <source>
        <dbReference type="PROSITE" id="PS52018"/>
    </source>
</evidence>
<comment type="caution">
    <text evidence="8">The sequence shown here is derived from an EMBL/GenBank/DDBJ whole genome shotgun (WGS) entry which is preliminary data.</text>
</comment>
<feature type="binding site" evidence="6">
    <location>
        <begin position="11"/>
        <end position="13"/>
    </location>
    <ligand>
        <name>NAD(+)</name>
        <dbReference type="ChEBI" id="CHEBI:57540"/>
    </ligand>
</feature>
<comment type="catalytic activity">
    <reaction evidence="6">
        <text>a thymidine in DNA + NAD(+) = an N-(ADP-alpha-D-ribosyl)-thymidine in DNA + nicotinamide + H(+)</text>
        <dbReference type="Rhea" id="RHEA:71651"/>
        <dbReference type="Rhea" id="RHEA-COMP:13556"/>
        <dbReference type="Rhea" id="RHEA-COMP:18051"/>
        <dbReference type="ChEBI" id="CHEBI:15378"/>
        <dbReference type="ChEBI" id="CHEBI:17154"/>
        <dbReference type="ChEBI" id="CHEBI:57540"/>
        <dbReference type="ChEBI" id="CHEBI:137386"/>
        <dbReference type="ChEBI" id="CHEBI:191199"/>
    </reaction>
</comment>
<evidence type="ECO:0000256" key="3">
    <source>
        <dbReference type="ARBA" id="ARBA00022679"/>
    </source>
</evidence>
<keyword evidence="5 6" id="KW-0238">DNA-binding</keyword>
<dbReference type="PROSITE" id="PS52018">
    <property type="entry name" value="DART"/>
    <property type="match status" value="1"/>
</dbReference>
<evidence type="ECO:0000256" key="2">
    <source>
        <dbReference type="ARBA" id="ARBA00022676"/>
    </source>
</evidence>
<dbReference type="Pfam" id="PF14487">
    <property type="entry name" value="DarT"/>
    <property type="match status" value="1"/>
</dbReference>
<keyword evidence="1 6" id="KW-1277">Toxin-antitoxin system</keyword>
<feature type="domain" description="DarT" evidence="7">
    <location>
        <begin position="7"/>
        <end position="211"/>
    </location>
</feature>
<dbReference type="GO" id="GO:0016757">
    <property type="term" value="F:glycosyltransferase activity"/>
    <property type="evidence" value="ECO:0007669"/>
    <property type="project" value="UniProtKB-UniRule"/>
</dbReference>
<evidence type="ECO:0000313" key="8">
    <source>
        <dbReference type="EMBL" id="NEU68752.1"/>
    </source>
</evidence>
<keyword evidence="9" id="KW-1185">Reference proteome</keyword>
<feature type="active site" evidence="6">
    <location>
        <position position="162"/>
    </location>
</feature>
<gene>
    <name evidence="8" type="ORF">GK091_17825</name>
</gene>
<feature type="binding site" evidence="6">
    <location>
        <position position="50"/>
    </location>
    <ligand>
        <name>NAD(+)</name>
        <dbReference type="ChEBI" id="CHEBI:57540"/>
    </ligand>
</feature>
<protein>
    <submittedName>
        <fullName evidence="8">DUF4433 domain-containing protein</fullName>
    </submittedName>
</protein>
<evidence type="ECO:0000256" key="1">
    <source>
        <dbReference type="ARBA" id="ARBA00022649"/>
    </source>
</evidence>
<feature type="active site" description="Proton acceptor" evidence="6">
    <location>
        <position position="50"/>
    </location>
</feature>
<dbReference type="GO" id="GO:0016779">
    <property type="term" value="F:nucleotidyltransferase activity"/>
    <property type="evidence" value="ECO:0007669"/>
    <property type="project" value="UniProtKB-UniRule"/>
</dbReference>
<comment type="similarity">
    <text evidence="6">Belongs to the DarT ADP-ribosyltransferase family.</text>
</comment>
<comment type="caution">
    <text evidence="6">Lacks conserved residue(s) required for the propagation of feature annotation.</text>
</comment>
<evidence type="ECO:0000313" key="9">
    <source>
        <dbReference type="Proteomes" id="UP000477386"/>
    </source>
</evidence>
<keyword evidence="2 6" id="KW-0328">Glycosyltransferase</keyword>
<evidence type="ECO:0000256" key="6">
    <source>
        <dbReference type="PROSITE-ProRule" id="PRU01362"/>
    </source>
</evidence>
<evidence type="ECO:0000256" key="5">
    <source>
        <dbReference type="ARBA" id="ARBA00023125"/>
    </source>
</evidence>
<dbReference type="InterPro" id="IPR029494">
    <property type="entry name" value="DarT"/>
</dbReference>
<name>A0A6M0ILS2_9BACT</name>
<evidence type="ECO:0000256" key="4">
    <source>
        <dbReference type="ARBA" id="ARBA00022695"/>
    </source>
</evidence>
<reference evidence="8 9" key="1">
    <citation type="submission" date="2020-02" db="EMBL/GenBank/DDBJ databases">
        <title>Draft genome sequence of two Spirosoma agri KCTC 52727 and Spirosoma terrae KCTC 52035.</title>
        <authorList>
            <person name="Rojas J."/>
            <person name="Ambika Manirajan B."/>
            <person name="Ratering S."/>
            <person name="Suarez C."/>
            <person name="Schnell S."/>
        </authorList>
    </citation>
    <scope>NUCLEOTIDE SEQUENCE [LARGE SCALE GENOMIC DNA]</scope>
    <source>
        <strain evidence="8 9">KCTC 52727</strain>
    </source>
</reference>
<sequence length="211" mass="24523">MPVPSPVWIHRIVHEQNLLNILREGMLSRRAVTTTTNYVFIGDSELTEFRDKWPVGLPDCGNLGDYVPFYFGPLSPMLLSIKTGFRVPQRPQEEIIYLCCKVESIVEANLPFVFTDGHATDKLTGFYQSLDDLEQVDWSIVKERYWKNIDDNPDRQRRKQAEFLVHNKVNSELIGAIVVFNQEKANFVNQLLRQVGLKIPVYINPKNNFYY</sequence>
<dbReference type="GO" id="GO:0003677">
    <property type="term" value="F:DNA binding"/>
    <property type="evidence" value="ECO:0007669"/>
    <property type="project" value="UniProtKB-UniRule"/>
</dbReference>
<keyword evidence="4 6" id="KW-0548">Nucleotidyltransferase</keyword>
<dbReference type="RefSeq" id="WP_164041254.1">
    <property type="nucleotide sequence ID" value="NZ_JAAGNZ010000002.1"/>
</dbReference>
<dbReference type="Proteomes" id="UP000477386">
    <property type="component" value="Unassembled WGS sequence"/>
</dbReference>
<proteinExistence type="inferred from homology"/>
<organism evidence="8 9">
    <name type="scientific">Spirosoma agri</name>
    <dbReference type="NCBI Taxonomy" id="1987381"/>
    <lineage>
        <taxon>Bacteria</taxon>
        <taxon>Pseudomonadati</taxon>
        <taxon>Bacteroidota</taxon>
        <taxon>Cytophagia</taxon>
        <taxon>Cytophagales</taxon>
        <taxon>Cytophagaceae</taxon>
        <taxon>Spirosoma</taxon>
    </lineage>
</organism>
<keyword evidence="3 6" id="KW-0808">Transferase</keyword>
<accession>A0A6M0ILS2</accession>
<dbReference type="EMBL" id="JAAGNZ010000002">
    <property type="protein sequence ID" value="NEU68752.1"/>
    <property type="molecule type" value="Genomic_DNA"/>
</dbReference>